<feature type="transmembrane region" description="Helical" evidence="6">
    <location>
        <begin position="111"/>
        <end position="136"/>
    </location>
</feature>
<feature type="transmembrane region" description="Helical" evidence="6">
    <location>
        <begin position="381"/>
        <end position="401"/>
    </location>
</feature>
<dbReference type="PANTHER" id="PTHR30250">
    <property type="entry name" value="PST FAMILY PREDICTED COLANIC ACID TRANSPORTER"/>
    <property type="match status" value="1"/>
</dbReference>
<evidence type="ECO:0000256" key="6">
    <source>
        <dbReference type="SAM" id="Phobius"/>
    </source>
</evidence>
<keyword evidence="4 6" id="KW-1133">Transmembrane helix</keyword>
<dbReference type="InterPro" id="IPR050833">
    <property type="entry name" value="Poly_Biosynth_Transport"/>
</dbReference>
<dbReference type="PANTHER" id="PTHR30250:SF11">
    <property type="entry name" value="O-ANTIGEN TRANSPORTER-RELATED"/>
    <property type="match status" value="1"/>
</dbReference>
<dbReference type="EMBL" id="JABAIA010000002">
    <property type="protein sequence ID" value="NLR67124.1"/>
    <property type="molecule type" value="Genomic_DNA"/>
</dbReference>
<evidence type="ECO:0000256" key="3">
    <source>
        <dbReference type="ARBA" id="ARBA00022692"/>
    </source>
</evidence>
<feature type="transmembrane region" description="Helical" evidence="6">
    <location>
        <begin position="248"/>
        <end position="270"/>
    </location>
</feature>
<feature type="transmembrane region" description="Helical" evidence="6">
    <location>
        <begin position="171"/>
        <end position="191"/>
    </location>
</feature>
<evidence type="ECO:0000256" key="2">
    <source>
        <dbReference type="ARBA" id="ARBA00022475"/>
    </source>
</evidence>
<dbReference type="GO" id="GO:0015297">
    <property type="term" value="F:antiporter activity"/>
    <property type="evidence" value="ECO:0007669"/>
    <property type="project" value="InterPro"/>
</dbReference>
<reference evidence="7 8" key="1">
    <citation type="submission" date="2020-04" db="EMBL/GenBank/DDBJ databases">
        <authorList>
            <person name="Yin C."/>
        </authorList>
    </citation>
    <scope>NUCLEOTIDE SEQUENCE [LARGE SCALE GENOMIC DNA]</scope>
    <source>
        <strain evidence="7 8">Ae27</strain>
    </source>
</reference>
<keyword evidence="3 6" id="KW-0812">Transmembrane</keyword>
<evidence type="ECO:0000256" key="5">
    <source>
        <dbReference type="ARBA" id="ARBA00023136"/>
    </source>
</evidence>
<dbReference type="Proteomes" id="UP000570474">
    <property type="component" value="Unassembled WGS sequence"/>
</dbReference>
<feature type="transmembrane region" description="Helical" evidence="6">
    <location>
        <begin position="86"/>
        <end position="105"/>
    </location>
</feature>
<protein>
    <submittedName>
        <fullName evidence="7">Oligosaccharide flippase family protein</fullName>
    </submittedName>
</protein>
<feature type="transmembrane region" description="Helical" evidence="6">
    <location>
        <begin position="48"/>
        <end position="66"/>
    </location>
</feature>
<feature type="transmembrane region" description="Helical" evidence="6">
    <location>
        <begin position="148"/>
        <end position="165"/>
    </location>
</feature>
<dbReference type="GO" id="GO:0042910">
    <property type="term" value="F:xenobiotic transmembrane transporter activity"/>
    <property type="evidence" value="ECO:0007669"/>
    <property type="project" value="InterPro"/>
</dbReference>
<comment type="subcellular location">
    <subcellularLocation>
        <location evidence="1">Cell membrane</location>
        <topology evidence="1">Multi-pass membrane protein</topology>
    </subcellularLocation>
</comment>
<keyword evidence="5 6" id="KW-0472">Membrane</keyword>
<proteinExistence type="predicted"/>
<feature type="transmembrane region" description="Helical" evidence="6">
    <location>
        <begin position="212"/>
        <end position="236"/>
    </location>
</feature>
<gene>
    <name evidence="7" type="ORF">HGH92_22640</name>
</gene>
<accession>A0A847RYN3</accession>
<organism evidence="7 8">
    <name type="scientific">Chitinophaga varians</name>
    <dbReference type="NCBI Taxonomy" id="2202339"/>
    <lineage>
        <taxon>Bacteria</taxon>
        <taxon>Pseudomonadati</taxon>
        <taxon>Bacteroidota</taxon>
        <taxon>Chitinophagia</taxon>
        <taxon>Chitinophagales</taxon>
        <taxon>Chitinophagaceae</taxon>
        <taxon>Chitinophaga</taxon>
    </lineage>
</organism>
<keyword evidence="2" id="KW-1003">Cell membrane</keyword>
<feature type="transmembrane region" description="Helical" evidence="6">
    <location>
        <begin position="291"/>
        <end position="311"/>
    </location>
</feature>
<feature type="transmembrane region" description="Helical" evidence="6">
    <location>
        <begin position="354"/>
        <end position="375"/>
    </location>
</feature>
<sequence>MSFLRKSIFVTGGQMAGILLNMLGGVIYSRALGPGGMGQYELFRSSQMVVVTFLSLGMGNASIYFLNNLKYAPSHIVSNTTKVSLLFGLLLIVGFTAAIFFNPAYFGKISFIVALLFAMGSAALVNITTLRPVLVAQLASKRMVLVDMLPRIIILLSGVLMLCIHQKSPGFAITALGVGNAAACCALFYFLREHINLRAPFDWKTLGALLKYSIKLSASSFLYVLTANVTVMLLRYSQLENFNQVGLYTRAVAISGMITIIPSTVGPLLYAKWAGLKGELLANQAQFAMRVSSSISFTISAIVFIFSRQIIHLLYGPAFYGANVALRILAPSLVFITITSICNNLLAGDGKAIITMYILAITFTIVAGVTWLTVGRLGIEGAALGVLCGNIFSAVANLVVCNRHYGLNFAKCVVIRPSDVKTMMKSLKLK</sequence>
<evidence type="ECO:0000256" key="1">
    <source>
        <dbReference type="ARBA" id="ARBA00004651"/>
    </source>
</evidence>
<dbReference type="InterPro" id="IPR002797">
    <property type="entry name" value="Polysacc_synth"/>
</dbReference>
<evidence type="ECO:0000313" key="7">
    <source>
        <dbReference type="EMBL" id="NLR67124.1"/>
    </source>
</evidence>
<name>A0A847RYN3_9BACT</name>
<dbReference type="GO" id="GO:0005886">
    <property type="term" value="C:plasma membrane"/>
    <property type="evidence" value="ECO:0007669"/>
    <property type="project" value="UniProtKB-SubCell"/>
</dbReference>
<keyword evidence="8" id="KW-1185">Reference proteome</keyword>
<dbReference type="Pfam" id="PF01554">
    <property type="entry name" value="MatE"/>
    <property type="match status" value="1"/>
</dbReference>
<dbReference type="AlphaFoldDB" id="A0A847RYN3"/>
<dbReference type="InterPro" id="IPR002528">
    <property type="entry name" value="MATE_fam"/>
</dbReference>
<evidence type="ECO:0000313" key="8">
    <source>
        <dbReference type="Proteomes" id="UP000570474"/>
    </source>
</evidence>
<evidence type="ECO:0000256" key="4">
    <source>
        <dbReference type="ARBA" id="ARBA00022989"/>
    </source>
</evidence>
<feature type="transmembrane region" description="Helical" evidence="6">
    <location>
        <begin position="317"/>
        <end position="342"/>
    </location>
</feature>
<comment type="caution">
    <text evidence="7">The sequence shown here is derived from an EMBL/GenBank/DDBJ whole genome shotgun (WGS) entry which is preliminary data.</text>
</comment>
<dbReference type="Pfam" id="PF01943">
    <property type="entry name" value="Polysacc_synt"/>
    <property type="match status" value="1"/>
</dbReference>
<dbReference type="RefSeq" id="WP_168873008.1">
    <property type="nucleotide sequence ID" value="NZ_JABAIA010000002.1"/>
</dbReference>
<feature type="transmembrane region" description="Helical" evidence="6">
    <location>
        <begin position="7"/>
        <end position="28"/>
    </location>
</feature>